<evidence type="ECO:0000256" key="1">
    <source>
        <dbReference type="ARBA" id="ARBA00004123"/>
    </source>
</evidence>
<dbReference type="Pfam" id="PF04683">
    <property type="entry name" value="Rpn13_ADRM1_Pru"/>
    <property type="match status" value="1"/>
</dbReference>
<protein>
    <recommendedName>
        <fullName evidence="7">Pru domain-containing protein</fullName>
    </recommendedName>
</protein>
<reference evidence="8" key="3">
    <citation type="submission" date="2025-09" db="UniProtKB">
        <authorList>
            <consortium name="Ensembl"/>
        </authorList>
    </citation>
    <scope>IDENTIFICATION</scope>
</reference>
<evidence type="ECO:0000313" key="8">
    <source>
        <dbReference type="Ensembl" id="ENSSSUP00005013223.1"/>
    </source>
</evidence>
<accession>A0A673TN10</accession>
<dbReference type="PANTHER" id="PTHR12225">
    <property type="entry name" value="ADHESION REGULATING MOLECULE 1 110 KDA CELL MEMBRANE GLYCOPROTEIN"/>
    <property type="match status" value="1"/>
</dbReference>
<comment type="subcellular location">
    <subcellularLocation>
        <location evidence="2">Cytoplasm</location>
    </subcellularLocation>
    <subcellularLocation>
        <location evidence="1">Nucleus</location>
    </subcellularLocation>
</comment>
<evidence type="ECO:0000256" key="2">
    <source>
        <dbReference type="ARBA" id="ARBA00004496"/>
    </source>
</evidence>
<evidence type="ECO:0000256" key="4">
    <source>
        <dbReference type="ARBA" id="ARBA00022942"/>
    </source>
</evidence>
<organism evidence="8 9">
    <name type="scientific">Suricata suricatta</name>
    <name type="common">Meerkat</name>
    <dbReference type="NCBI Taxonomy" id="37032"/>
    <lineage>
        <taxon>Eukaryota</taxon>
        <taxon>Metazoa</taxon>
        <taxon>Chordata</taxon>
        <taxon>Craniata</taxon>
        <taxon>Vertebrata</taxon>
        <taxon>Euteleostomi</taxon>
        <taxon>Mammalia</taxon>
        <taxon>Eutheria</taxon>
        <taxon>Laurasiatheria</taxon>
        <taxon>Carnivora</taxon>
        <taxon>Feliformia</taxon>
        <taxon>Herpestidae</taxon>
        <taxon>Suricata</taxon>
    </lineage>
</organism>
<feature type="region of interest" description="Disordered" evidence="6">
    <location>
        <begin position="33"/>
        <end position="74"/>
    </location>
</feature>
<dbReference type="InterPro" id="IPR038633">
    <property type="entry name" value="Rpn13/ADRM1_Pru_sf"/>
</dbReference>
<dbReference type="GO" id="GO:0008541">
    <property type="term" value="C:proteasome regulatory particle, lid subcomplex"/>
    <property type="evidence" value="ECO:0007669"/>
    <property type="project" value="TreeGrafter"/>
</dbReference>
<feature type="domain" description="Pru" evidence="7">
    <location>
        <begin position="103"/>
        <end position="175"/>
    </location>
</feature>
<proteinExistence type="predicted"/>
<evidence type="ECO:0000256" key="5">
    <source>
        <dbReference type="ARBA" id="ARBA00023242"/>
    </source>
</evidence>
<keyword evidence="3" id="KW-0963">Cytoplasm</keyword>
<dbReference type="GO" id="GO:0005634">
    <property type="term" value="C:nucleus"/>
    <property type="evidence" value="ECO:0007669"/>
    <property type="project" value="UniProtKB-SubCell"/>
</dbReference>
<keyword evidence="9" id="KW-1185">Reference proteome</keyword>
<dbReference type="GO" id="GO:0061133">
    <property type="term" value="F:endopeptidase activator activity"/>
    <property type="evidence" value="ECO:0007669"/>
    <property type="project" value="TreeGrafter"/>
</dbReference>
<dbReference type="Gene3D" id="2.30.29.70">
    <property type="entry name" value="Proteasomal ubiquitin receptor Rpn13/ADRM1"/>
    <property type="match status" value="1"/>
</dbReference>
<dbReference type="GO" id="GO:0005737">
    <property type="term" value="C:cytoplasm"/>
    <property type="evidence" value="ECO:0007669"/>
    <property type="project" value="UniProtKB-SubCell"/>
</dbReference>
<keyword evidence="5" id="KW-0539">Nucleus</keyword>
<reference evidence="8" key="2">
    <citation type="submission" date="2025-08" db="UniProtKB">
        <authorList>
            <consortium name="Ensembl"/>
        </authorList>
    </citation>
    <scope>IDENTIFICATION</scope>
</reference>
<dbReference type="CDD" id="cd13314">
    <property type="entry name" value="PH_Rpn13"/>
    <property type="match status" value="1"/>
</dbReference>
<dbReference type="AlphaFoldDB" id="A0A673TN10"/>
<dbReference type="Ensembl" id="ENSSSUT00005015103.1">
    <property type="protein sequence ID" value="ENSSSUP00005013223.1"/>
    <property type="gene ID" value="ENSSSUG00005008498.1"/>
</dbReference>
<evidence type="ECO:0000256" key="3">
    <source>
        <dbReference type="ARBA" id="ARBA00022490"/>
    </source>
</evidence>
<evidence type="ECO:0000256" key="6">
    <source>
        <dbReference type="SAM" id="MobiDB-lite"/>
    </source>
</evidence>
<dbReference type="PROSITE" id="PS51917">
    <property type="entry name" value="PRU"/>
    <property type="match status" value="1"/>
</dbReference>
<keyword evidence="4" id="KW-0647">Proteasome</keyword>
<dbReference type="InterPro" id="IPR006773">
    <property type="entry name" value="Rpn13/ADRM1"/>
</dbReference>
<reference evidence="8 9" key="1">
    <citation type="submission" date="2019-05" db="EMBL/GenBank/DDBJ databases">
        <title>A Chromosome-scale Meerkat (S. suricatta) Genome Assembly.</title>
        <authorList>
            <person name="Dudchenko O."/>
            <person name="Lieberman Aiden E."/>
            <person name="Tung J."/>
            <person name="Barreiro L.B."/>
            <person name="Clutton-Brock T.H."/>
        </authorList>
    </citation>
    <scope>NUCLEOTIDE SEQUENCE [LARGE SCALE GENOMIC DNA]</scope>
</reference>
<dbReference type="Proteomes" id="UP000472268">
    <property type="component" value="Chromosome 6"/>
</dbReference>
<sequence>MFTRARRLEDSSQLHHSVTTLLPLTTFSAFLHPSSRRTRASRSKERKAFPLPQLPPGHMASHSTAEGRKSKPGRHFSARIVAQAWMMTSGALFPSLVPGSWGSSHKYLVEFRAGKKSLKGTTVTPDRRKGLVYIHSADDSLIHFCWKDTTSGNVEDDLIIFPDDCEFKRVPQCPV</sequence>
<dbReference type="PANTHER" id="PTHR12225:SF0">
    <property type="entry name" value="PROTEASOMAL UBIQUITIN RECEPTOR ADRM1"/>
    <property type="match status" value="1"/>
</dbReference>
<evidence type="ECO:0000313" key="9">
    <source>
        <dbReference type="Proteomes" id="UP000472268"/>
    </source>
</evidence>
<evidence type="ECO:0000259" key="7">
    <source>
        <dbReference type="PROSITE" id="PS51917"/>
    </source>
</evidence>
<dbReference type="GO" id="GO:0070628">
    <property type="term" value="F:proteasome binding"/>
    <property type="evidence" value="ECO:0007669"/>
    <property type="project" value="TreeGrafter"/>
</dbReference>
<name>A0A673TN10_SURSU</name>
<dbReference type="InterPro" id="IPR044868">
    <property type="entry name" value="Rpn13/ADRM1_Pru"/>
</dbReference>